<evidence type="ECO:0000256" key="1">
    <source>
        <dbReference type="ARBA" id="ARBA00010879"/>
    </source>
</evidence>
<proteinExistence type="inferred from homology"/>
<dbReference type="InterPro" id="IPR043128">
    <property type="entry name" value="Rev_trsase/Diguanyl_cyclase"/>
</dbReference>
<dbReference type="AlphaFoldDB" id="A0AAV7V660"/>
<dbReference type="PANTHER" id="PTHR37984:SF5">
    <property type="entry name" value="PROTEIN NYNRIN-LIKE"/>
    <property type="match status" value="1"/>
</dbReference>
<feature type="domain" description="Reverse transcriptase" evidence="3">
    <location>
        <begin position="1"/>
        <end position="65"/>
    </location>
</feature>
<dbReference type="Proteomes" id="UP001066276">
    <property type="component" value="Chromosome 2_1"/>
</dbReference>
<dbReference type="EMBL" id="JANPWB010000003">
    <property type="protein sequence ID" value="KAJ1196326.1"/>
    <property type="molecule type" value="Genomic_DNA"/>
</dbReference>
<comment type="caution">
    <text evidence="4">The sequence shown here is derived from an EMBL/GenBank/DDBJ whole genome shotgun (WGS) entry which is preliminary data.</text>
</comment>
<accession>A0AAV7V660</accession>
<dbReference type="SUPFAM" id="SSF56672">
    <property type="entry name" value="DNA/RNA polymerases"/>
    <property type="match status" value="1"/>
</dbReference>
<gene>
    <name evidence="4" type="ORF">NDU88_000197</name>
</gene>
<evidence type="ECO:0000256" key="2">
    <source>
        <dbReference type="ARBA" id="ARBA00012180"/>
    </source>
</evidence>
<dbReference type="InterPro" id="IPR043502">
    <property type="entry name" value="DNA/RNA_pol_sf"/>
</dbReference>
<sequence>MEHILEGLDGVRVYQDDVLIVGSNEKEQDDRLRAVLSMLRDVGLALKAEKYKFNVEEIEYLGHVVNGTGIQPKAELVNMINRLKTSQSKEELLTFLGMAEFYSKFIPNMTQKTMSMRELLRKGKEFLWTRRCEEEFCSLNQCLNVAPNLGSFDTTDDVRK</sequence>
<dbReference type="EC" id="3.1.26.4" evidence="2"/>
<comment type="similarity">
    <text evidence="1">Belongs to the beta type-B retroviral polymerase family. HERV class-II K(HML-2) pol subfamily.</text>
</comment>
<dbReference type="InterPro" id="IPR050951">
    <property type="entry name" value="Retrovirus_Pol_polyprotein"/>
</dbReference>
<keyword evidence="5" id="KW-1185">Reference proteome</keyword>
<reference evidence="4" key="1">
    <citation type="journal article" date="2022" name="bioRxiv">
        <title>Sequencing and chromosome-scale assembly of the giantPleurodeles waltlgenome.</title>
        <authorList>
            <person name="Brown T."/>
            <person name="Elewa A."/>
            <person name="Iarovenko S."/>
            <person name="Subramanian E."/>
            <person name="Araus A.J."/>
            <person name="Petzold A."/>
            <person name="Susuki M."/>
            <person name="Suzuki K.-i.T."/>
            <person name="Hayashi T."/>
            <person name="Toyoda A."/>
            <person name="Oliveira C."/>
            <person name="Osipova E."/>
            <person name="Leigh N.D."/>
            <person name="Simon A."/>
            <person name="Yun M.H."/>
        </authorList>
    </citation>
    <scope>NUCLEOTIDE SEQUENCE</scope>
    <source>
        <strain evidence="4">20211129_DDA</strain>
        <tissue evidence="4">Liver</tissue>
    </source>
</reference>
<dbReference type="InterPro" id="IPR000477">
    <property type="entry name" value="RT_dom"/>
</dbReference>
<dbReference type="PANTHER" id="PTHR37984">
    <property type="entry name" value="PROTEIN CBG26694"/>
    <property type="match status" value="1"/>
</dbReference>
<protein>
    <recommendedName>
        <fullName evidence="2">ribonuclease H</fullName>
        <ecNumber evidence="2">3.1.26.4</ecNumber>
    </recommendedName>
</protein>
<dbReference type="PROSITE" id="PS50878">
    <property type="entry name" value="RT_POL"/>
    <property type="match status" value="1"/>
</dbReference>
<dbReference type="FunFam" id="3.30.70.270:FF:000003">
    <property type="entry name" value="Transposon Ty3-G Gag-Pol polyprotein"/>
    <property type="match status" value="1"/>
</dbReference>
<name>A0AAV7V660_PLEWA</name>
<evidence type="ECO:0000313" key="5">
    <source>
        <dbReference type="Proteomes" id="UP001066276"/>
    </source>
</evidence>
<dbReference type="GO" id="GO:0004523">
    <property type="term" value="F:RNA-DNA hybrid ribonuclease activity"/>
    <property type="evidence" value="ECO:0007669"/>
    <property type="project" value="UniProtKB-EC"/>
</dbReference>
<dbReference type="Gene3D" id="3.30.70.270">
    <property type="match status" value="2"/>
</dbReference>
<dbReference type="Pfam" id="PF00078">
    <property type="entry name" value="RVT_1"/>
    <property type="match status" value="1"/>
</dbReference>
<organism evidence="4 5">
    <name type="scientific">Pleurodeles waltl</name>
    <name type="common">Iberian ribbed newt</name>
    <dbReference type="NCBI Taxonomy" id="8319"/>
    <lineage>
        <taxon>Eukaryota</taxon>
        <taxon>Metazoa</taxon>
        <taxon>Chordata</taxon>
        <taxon>Craniata</taxon>
        <taxon>Vertebrata</taxon>
        <taxon>Euteleostomi</taxon>
        <taxon>Amphibia</taxon>
        <taxon>Batrachia</taxon>
        <taxon>Caudata</taxon>
        <taxon>Salamandroidea</taxon>
        <taxon>Salamandridae</taxon>
        <taxon>Pleurodelinae</taxon>
        <taxon>Pleurodeles</taxon>
    </lineage>
</organism>
<evidence type="ECO:0000259" key="3">
    <source>
        <dbReference type="PROSITE" id="PS50878"/>
    </source>
</evidence>
<evidence type="ECO:0000313" key="4">
    <source>
        <dbReference type="EMBL" id="KAJ1196326.1"/>
    </source>
</evidence>